<reference evidence="3" key="1">
    <citation type="journal article" date="2019" name="Int. J. Syst. Evol. Microbiol.">
        <title>The Global Catalogue of Microorganisms (GCM) 10K type strain sequencing project: providing services to taxonomists for standard genome sequencing and annotation.</title>
        <authorList>
            <consortium name="The Broad Institute Genomics Platform"/>
            <consortium name="The Broad Institute Genome Sequencing Center for Infectious Disease"/>
            <person name="Wu L."/>
            <person name="Ma J."/>
        </authorList>
    </citation>
    <scope>NUCLEOTIDE SEQUENCE [LARGE SCALE GENOMIC DNA]</scope>
    <source>
        <strain evidence="3">KCTC 22209</strain>
    </source>
</reference>
<keyword evidence="1" id="KW-0175">Coiled coil</keyword>
<name>A0ABW5YVT0_9SPHI</name>
<keyword evidence="3" id="KW-1185">Reference proteome</keyword>
<accession>A0ABW5YVT0</accession>
<dbReference type="Proteomes" id="UP001597509">
    <property type="component" value="Unassembled WGS sequence"/>
</dbReference>
<comment type="caution">
    <text evidence="2">The sequence shown here is derived from an EMBL/GenBank/DDBJ whole genome shotgun (WGS) entry which is preliminary data.</text>
</comment>
<dbReference type="EMBL" id="JBHUPE010000004">
    <property type="protein sequence ID" value="MFD2904463.1"/>
    <property type="molecule type" value="Genomic_DNA"/>
</dbReference>
<evidence type="ECO:0000256" key="1">
    <source>
        <dbReference type="SAM" id="Coils"/>
    </source>
</evidence>
<evidence type="ECO:0000313" key="3">
    <source>
        <dbReference type="Proteomes" id="UP001597509"/>
    </source>
</evidence>
<gene>
    <name evidence="2" type="ORF">ACFS6I_11040</name>
</gene>
<proteinExistence type="predicted"/>
<evidence type="ECO:0000313" key="2">
    <source>
        <dbReference type="EMBL" id="MFD2904463.1"/>
    </source>
</evidence>
<dbReference type="RefSeq" id="WP_380920465.1">
    <property type="nucleotide sequence ID" value="NZ_JBHUPE010000004.1"/>
</dbReference>
<feature type="coiled-coil region" evidence="1">
    <location>
        <begin position="260"/>
        <end position="294"/>
    </location>
</feature>
<sequence>MKRNLAIFLTVLTFFCFIRKVEAQYLLEKSFVIGYPVNASNQVAYISLPKDLPIFGTIEVQITGGFNSQLTRGVLTKNMDIVYVGTANSYFNQQTEIADARGPLADQWHIGDFNPATSQIPIYHLVSTGNDINVKIKMHLMHTGTITAFQNGISINYPTTVANSVTRSYKYFNDSKIGIGTSSPEYRLDIVGTLRAHEILVNTQKTADFVFEPDYDLQNLDVVKDYVKKNKHLPGIQSAKEMEKDGINVGQFQIDLLQKIEELTLHLIEKNEEIKALHSEVKDLKSDVMDLQKQRK</sequence>
<protein>
    <submittedName>
        <fullName evidence="2">Uncharacterized protein</fullName>
    </submittedName>
</protein>
<organism evidence="2 3">
    <name type="scientific">Sphingobacterium anhuiense</name>
    <dbReference type="NCBI Taxonomy" id="493780"/>
    <lineage>
        <taxon>Bacteria</taxon>
        <taxon>Pseudomonadati</taxon>
        <taxon>Bacteroidota</taxon>
        <taxon>Sphingobacteriia</taxon>
        <taxon>Sphingobacteriales</taxon>
        <taxon>Sphingobacteriaceae</taxon>
        <taxon>Sphingobacterium</taxon>
    </lineage>
</organism>